<dbReference type="EMBL" id="FOLY01000004">
    <property type="protein sequence ID" value="SFC62118.1"/>
    <property type="molecule type" value="Genomic_DNA"/>
</dbReference>
<keyword evidence="1" id="KW-0812">Transmembrane</keyword>
<organism evidence="3 4">
    <name type="scientific">Kushneria avicenniae</name>
    <dbReference type="NCBI Taxonomy" id="402385"/>
    <lineage>
        <taxon>Bacteria</taxon>
        <taxon>Pseudomonadati</taxon>
        <taxon>Pseudomonadota</taxon>
        <taxon>Gammaproteobacteria</taxon>
        <taxon>Oceanospirillales</taxon>
        <taxon>Halomonadaceae</taxon>
        <taxon>Kushneria</taxon>
    </lineage>
</organism>
<feature type="transmembrane region" description="Helical" evidence="1">
    <location>
        <begin position="86"/>
        <end position="109"/>
    </location>
</feature>
<dbReference type="Proteomes" id="UP000199046">
    <property type="component" value="Unassembled WGS sequence"/>
</dbReference>
<keyword evidence="1" id="KW-1133">Transmembrane helix</keyword>
<evidence type="ECO:0000313" key="4">
    <source>
        <dbReference type="Proteomes" id="UP000199046"/>
    </source>
</evidence>
<feature type="transmembrane region" description="Helical" evidence="1">
    <location>
        <begin position="150"/>
        <end position="172"/>
    </location>
</feature>
<keyword evidence="4" id="KW-1185">Reference proteome</keyword>
<feature type="transmembrane region" description="Helical" evidence="1">
    <location>
        <begin position="55"/>
        <end position="74"/>
    </location>
</feature>
<name>A0A1I1KTS6_9GAMM</name>
<feature type="domain" description="DUF2231" evidence="2">
    <location>
        <begin position="51"/>
        <end position="172"/>
    </location>
</feature>
<sequence length="177" mass="19416">MLLSWRRKPATLSLNAHDNNVPPWHQFSFNDFRGSAVNAAVEYTHRRGLNPLHGVVLAGTFVLFLGAALSDYAYMASYEIQWATFASWLIASALVCNGLAFVCALFGLFTAGNRRRGLIQMLLLLVSFLLGFVNALIHAMDAWAMMPTGLILSIIVTILALVAAWIGFTATVTRKAQ</sequence>
<evidence type="ECO:0000259" key="2">
    <source>
        <dbReference type="Pfam" id="PF09990"/>
    </source>
</evidence>
<accession>A0A1I1KTS6</accession>
<evidence type="ECO:0000256" key="1">
    <source>
        <dbReference type="SAM" id="Phobius"/>
    </source>
</evidence>
<keyword evidence="1" id="KW-0472">Membrane</keyword>
<feature type="transmembrane region" description="Helical" evidence="1">
    <location>
        <begin position="121"/>
        <end position="144"/>
    </location>
</feature>
<dbReference type="AlphaFoldDB" id="A0A1I1KTS6"/>
<reference evidence="4" key="1">
    <citation type="submission" date="2016-10" db="EMBL/GenBank/DDBJ databases">
        <authorList>
            <person name="Varghese N."/>
            <person name="Submissions S."/>
        </authorList>
    </citation>
    <scope>NUCLEOTIDE SEQUENCE [LARGE SCALE GENOMIC DNA]</scope>
    <source>
        <strain evidence="4">DSM 23439</strain>
    </source>
</reference>
<dbReference type="InterPro" id="IPR019251">
    <property type="entry name" value="DUF2231_TM"/>
</dbReference>
<gene>
    <name evidence="3" type="ORF">SAMN05421848_2081</name>
</gene>
<proteinExistence type="predicted"/>
<dbReference type="STRING" id="402385.SAMN05421848_2081"/>
<evidence type="ECO:0000313" key="3">
    <source>
        <dbReference type="EMBL" id="SFC62118.1"/>
    </source>
</evidence>
<dbReference type="Pfam" id="PF09990">
    <property type="entry name" value="DUF2231"/>
    <property type="match status" value="1"/>
</dbReference>
<protein>
    <submittedName>
        <fullName evidence="3">Uncharacterized membrane protein</fullName>
    </submittedName>
</protein>